<proteinExistence type="predicted"/>
<protein>
    <submittedName>
        <fullName evidence="1">YcjX family protein</fullName>
    </submittedName>
</protein>
<dbReference type="PANTHER" id="PTHR38605">
    <property type="entry name" value="ATPASE-RELATED"/>
    <property type="match status" value="1"/>
</dbReference>
<dbReference type="InterPro" id="IPR007413">
    <property type="entry name" value="YcjX-like"/>
</dbReference>
<sequence>MPLSPFDPSGRVPILRHKDKGHFVLGRITDGISRSAETAISGVSEALFEPVIRLGVTGLSRAGKTVFITSLVANLLDRGRMPQFGAAPRVEAAFLQPQPDDTLPRFEYETHLGAITGAAPHWPASTRAISELRLSLRVRPSGFLGGLRGPRTIHLDIIDYPGEWLLDLSLMGKTYTEWSEATLERIAHRTQAEAFMAQARAEDASLKLDEPRAQTLAASFTAYLQEARAAGWSDCTPGRFLLPGDLAGSPVLTFAPLPKPLEAPRGSLWREMDRRFEAYKSRVVKPFFRDHFARIDRQVVLMDVLGAIHAGPMALEDMRRTMAEILGAFRPGNNGFLTSLLLGKRVDKILFAATKADHLHHSQHPRLTAITEALLREARDRAAFAGAETRAMSLASLRATIEETREHNGATLDLVRGTLLDTGKQAAMYAGQLPEDPNHLLSPARKGEAAWLNADYSIMSFAPARLTLRPGDGPPHIRLDRAADFLLSDRLG</sequence>
<dbReference type="Proteomes" id="UP000298631">
    <property type="component" value="Chromosome"/>
</dbReference>
<organism evidence="1 2">
    <name type="scientific">Pseudorhodobacter turbinis</name>
    <dbReference type="NCBI Taxonomy" id="2500533"/>
    <lineage>
        <taxon>Bacteria</taxon>
        <taxon>Pseudomonadati</taxon>
        <taxon>Pseudomonadota</taxon>
        <taxon>Alphaproteobacteria</taxon>
        <taxon>Rhodobacterales</taxon>
        <taxon>Paracoccaceae</taxon>
        <taxon>Pseudorhodobacter</taxon>
    </lineage>
</organism>
<evidence type="ECO:0000313" key="2">
    <source>
        <dbReference type="Proteomes" id="UP000298631"/>
    </source>
</evidence>
<accession>A0A4P8EFG3</accession>
<dbReference type="AlphaFoldDB" id="A0A4P8EFG3"/>
<name>A0A4P8EFG3_9RHOB</name>
<keyword evidence="2" id="KW-1185">Reference proteome</keyword>
<dbReference type="Pfam" id="PF04317">
    <property type="entry name" value="DUF463"/>
    <property type="match status" value="1"/>
</dbReference>
<dbReference type="OrthoDB" id="9777645at2"/>
<evidence type="ECO:0000313" key="1">
    <source>
        <dbReference type="EMBL" id="QCO55205.1"/>
    </source>
</evidence>
<dbReference type="EMBL" id="CP039964">
    <property type="protein sequence ID" value="QCO55205.1"/>
    <property type="molecule type" value="Genomic_DNA"/>
</dbReference>
<reference evidence="1 2" key="1">
    <citation type="submission" date="2019-05" db="EMBL/GenBank/DDBJ databases">
        <title>Pseudorhodobacter turbinis sp. nov., isolated from the gut of the Korean turban shell.</title>
        <authorList>
            <person name="Jeong Y.-S."/>
            <person name="Kang W.-R."/>
            <person name="Bae J.-W."/>
        </authorList>
    </citation>
    <scope>NUCLEOTIDE SEQUENCE [LARGE SCALE GENOMIC DNA]</scope>
    <source>
        <strain evidence="1 2">S12M18</strain>
    </source>
</reference>
<dbReference type="PANTHER" id="PTHR38605:SF1">
    <property type="entry name" value="ATPASE"/>
    <property type="match status" value="1"/>
</dbReference>
<dbReference type="KEGG" id="pseb:EOK75_05105"/>
<gene>
    <name evidence="1" type="ORF">EOK75_05105</name>
</gene>
<dbReference type="PIRSF" id="PIRSF019381">
    <property type="entry name" value="YcjX"/>
    <property type="match status" value="1"/>
</dbReference>